<dbReference type="InterPro" id="IPR039051">
    <property type="entry name" value="SE-CTX-like"/>
</dbReference>
<organism evidence="1">
    <name type="scientific">Magallana gigas</name>
    <name type="common">Pacific oyster</name>
    <name type="synonym">Crassostrea gigas</name>
    <dbReference type="NCBI Taxonomy" id="29159"/>
    <lineage>
        <taxon>Eukaryota</taxon>
        <taxon>Metazoa</taxon>
        <taxon>Spiralia</taxon>
        <taxon>Lophotrochozoa</taxon>
        <taxon>Mollusca</taxon>
        <taxon>Bivalvia</taxon>
        <taxon>Autobranchia</taxon>
        <taxon>Pteriomorphia</taxon>
        <taxon>Ostreida</taxon>
        <taxon>Ostreoidea</taxon>
        <taxon>Ostreidae</taxon>
        <taxon>Magallana</taxon>
    </lineage>
</organism>
<dbReference type="EMBL" id="JH818487">
    <property type="protein sequence ID" value="EKC25515.1"/>
    <property type="molecule type" value="Genomic_DNA"/>
</dbReference>
<dbReference type="PANTHER" id="PTHR40472:SF7">
    <property type="entry name" value="PROTEIN RAPUNZEL"/>
    <property type="match status" value="1"/>
</dbReference>
<sequence>MAHSSPDPSQVIIKIYDHQLSHQKCVSPADVGADENYFTLTPATPGGFVIDEPGLDSVHGTMKIGQGLRTVFVLCFFAKLVNAQDPALLAGKVVAENINNGAFTAVVKDVAKTVAPFFNAFTSAIKLLFGIQASPTESPELKYLRNMSESINRRFDQVNVQFNDVKNLIDWSAVQVSYGMLESNIHAVSDQFSRIFQVPESGANQQKRLFVISYHNGYIDSGSKLFTAFMQDHGVISQGLIRPAMKYTRNDRGKIRTFMLGILKLLMMAAKVELAYLGVKGYDSLIPFYIHQWQVRIEKVQEKMKAIDLELKNVYLPQSLKDIDRFALDSKNVGLSNQNYSFNLYQELSTKYFWRDWLVIASTHTEGRSDAHSRVCNGVIRSVYRTKDILVDSVERSKPSFNMREVEGLYASLKQTCSNTAIYNACTTPPPCYYNICGVEPYVYHGRKRRCGDYKNYSNADVIFNWFGAVRTSCSTYSSIGIISPNKNPAYYAGPSEGSSQRLFVKYLGLCKYNVHFFG</sequence>
<dbReference type="HOGENOM" id="CLU_649336_0_0_1"/>
<name>K1Q9J8_MAGGI</name>
<accession>K1Q9J8</accession>
<proteinExistence type="predicted"/>
<gene>
    <name evidence="1" type="ORF">CGI_10007877</name>
</gene>
<dbReference type="PANTHER" id="PTHR40472">
    <property type="entry name" value="RICIN B-TYPE LECTIN DOMAIN-CONTAINING PROTEIN"/>
    <property type="match status" value="1"/>
</dbReference>
<reference evidence="1" key="1">
    <citation type="journal article" date="2012" name="Nature">
        <title>The oyster genome reveals stress adaptation and complexity of shell formation.</title>
        <authorList>
            <person name="Zhang G."/>
            <person name="Fang X."/>
            <person name="Guo X."/>
            <person name="Li L."/>
            <person name="Luo R."/>
            <person name="Xu F."/>
            <person name="Yang P."/>
            <person name="Zhang L."/>
            <person name="Wang X."/>
            <person name="Qi H."/>
            <person name="Xiong Z."/>
            <person name="Que H."/>
            <person name="Xie Y."/>
            <person name="Holland P.W."/>
            <person name="Paps J."/>
            <person name="Zhu Y."/>
            <person name="Wu F."/>
            <person name="Chen Y."/>
            <person name="Wang J."/>
            <person name="Peng C."/>
            <person name="Meng J."/>
            <person name="Yang L."/>
            <person name="Liu J."/>
            <person name="Wen B."/>
            <person name="Zhang N."/>
            <person name="Huang Z."/>
            <person name="Zhu Q."/>
            <person name="Feng Y."/>
            <person name="Mount A."/>
            <person name="Hedgecock D."/>
            <person name="Xu Z."/>
            <person name="Liu Y."/>
            <person name="Domazet-Loso T."/>
            <person name="Du Y."/>
            <person name="Sun X."/>
            <person name="Zhang S."/>
            <person name="Liu B."/>
            <person name="Cheng P."/>
            <person name="Jiang X."/>
            <person name="Li J."/>
            <person name="Fan D."/>
            <person name="Wang W."/>
            <person name="Fu W."/>
            <person name="Wang T."/>
            <person name="Wang B."/>
            <person name="Zhang J."/>
            <person name="Peng Z."/>
            <person name="Li Y."/>
            <person name="Li N."/>
            <person name="Wang J."/>
            <person name="Chen M."/>
            <person name="He Y."/>
            <person name="Tan F."/>
            <person name="Song X."/>
            <person name="Zheng Q."/>
            <person name="Huang R."/>
            <person name="Yang H."/>
            <person name="Du X."/>
            <person name="Chen L."/>
            <person name="Yang M."/>
            <person name="Gaffney P.M."/>
            <person name="Wang S."/>
            <person name="Luo L."/>
            <person name="She Z."/>
            <person name="Ming Y."/>
            <person name="Huang W."/>
            <person name="Zhang S."/>
            <person name="Huang B."/>
            <person name="Zhang Y."/>
            <person name="Qu T."/>
            <person name="Ni P."/>
            <person name="Miao G."/>
            <person name="Wang J."/>
            <person name="Wang Q."/>
            <person name="Steinberg C.E."/>
            <person name="Wang H."/>
            <person name="Li N."/>
            <person name="Qian L."/>
            <person name="Zhang G."/>
            <person name="Li Y."/>
            <person name="Yang H."/>
            <person name="Liu X."/>
            <person name="Wang J."/>
            <person name="Yin Y."/>
            <person name="Wang J."/>
        </authorList>
    </citation>
    <scope>NUCLEOTIDE SEQUENCE [LARGE SCALE GENOMIC DNA]</scope>
    <source>
        <strain evidence="1">05x7-T-G4-1.051#20</strain>
    </source>
</reference>
<dbReference type="AlphaFoldDB" id="K1Q9J8"/>
<protein>
    <submittedName>
        <fullName evidence="1">Uncharacterized protein</fullName>
    </submittedName>
</protein>
<dbReference type="InParanoid" id="K1Q9J8"/>
<evidence type="ECO:0000313" key="1">
    <source>
        <dbReference type="EMBL" id="EKC25515.1"/>
    </source>
</evidence>